<feature type="signal peptide" evidence="1">
    <location>
        <begin position="1"/>
        <end position="25"/>
    </location>
</feature>
<reference evidence="2" key="1">
    <citation type="submission" date="2014-05" db="EMBL/GenBank/DDBJ databases">
        <authorList>
            <person name="Chronopoulou M."/>
        </authorList>
    </citation>
    <scope>NUCLEOTIDE SEQUENCE</scope>
    <source>
        <tissue evidence="2">Whole organism</tissue>
    </source>
</reference>
<organism evidence="2">
    <name type="scientific">Lepeophtheirus salmonis</name>
    <name type="common">Salmon louse</name>
    <name type="synonym">Caligus salmonis</name>
    <dbReference type="NCBI Taxonomy" id="72036"/>
    <lineage>
        <taxon>Eukaryota</taxon>
        <taxon>Metazoa</taxon>
        <taxon>Ecdysozoa</taxon>
        <taxon>Arthropoda</taxon>
        <taxon>Crustacea</taxon>
        <taxon>Multicrustacea</taxon>
        <taxon>Hexanauplia</taxon>
        <taxon>Copepoda</taxon>
        <taxon>Siphonostomatoida</taxon>
        <taxon>Caligidae</taxon>
        <taxon>Lepeophtheirus</taxon>
    </lineage>
</organism>
<sequence length="46" mass="5604">MCISFEKKTLLRSILLLMLKWKCFSSCFSRMKKVCSKLARYIKKRR</sequence>
<proteinExistence type="predicted"/>
<dbReference type="EMBL" id="HACA01019836">
    <property type="protein sequence ID" value="CDW37197.1"/>
    <property type="molecule type" value="Transcribed_RNA"/>
</dbReference>
<evidence type="ECO:0000313" key="2">
    <source>
        <dbReference type="EMBL" id="CDW37197.1"/>
    </source>
</evidence>
<dbReference type="AlphaFoldDB" id="A0A0K2UGU5"/>
<accession>A0A0K2UGU5</accession>
<keyword evidence="1" id="KW-0732">Signal</keyword>
<name>A0A0K2UGU5_LEPSM</name>
<evidence type="ECO:0000256" key="1">
    <source>
        <dbReference type="SAM" id="SignalP"/>
    </source>
</evidence>
<feature type="chain" id="PRO_5005488714" evidence="1">
    <location>
        <begin position="26"/>
        <end position="46"/>
    </location>
</feature>
<protein>
    <submittedName>
        <fullName evidence="2">Uncharacterized protein</fullName>
    </submittedName>
</protein>